<dbReference type="InterPro" id="IPR036412">
    <property type="entry name" value="HAD-like_sf"/>
</dbReference>
<dbReference type="PANTHER" id="PTHR48085:SF5">
    <property type="entry name" value="CADMIUM_ZINC-TRANSPORTING ATPASE HMA4-RELATED"/>
    <property type="match status" value="1"/>
</dbReference>
<evidence type="ECO:0000256" key="7">
    <source>
        <dbReference type="RuleBase" id="RU362081"/>
    </source>
</evidence>
<keyword evidence="7" id="KW-0547">Nucleotide-binding</keyword>
<dbReference type="Pfam" id="PF00122">
    <property type="entry name" value="E1-E2_ATPase"/>
    <property type="match status" value="1"/>
</dbReference>
<proteinExistence type="inferred from homology"/>
<dbReference type="InterPro" id="IPR027256">
    <property type="entry name" value="P-typ_ATPase_IB"/>
</dbReference>
<dbReference type="GO" id="GO:0046872">
    <property type="term" value="F:metal ion binding"/>
    <property type="evidence" value="ECO:0007669"/>
    <property type="project" value="UniProtKB-KW"/>
</dbReference>
<feature type="domain" description="P-type ATPase A" evidence="8">
    <location>
        <begin position="202"/>
        <end position="299"/>
    </location>
</feature>
<comment type="caution">
    <text evidence="9">The sequence shown here is derived from an EMBL/GenBank/DDBJ whole genome shotgun (WGS) entry which is preliminary data.</text>
</comment>
<dbReference type="PROSITE" id="PS00154">
    <property type="entry name" value="ATPASE_E1_E2"/>
    <property type="match status" value="1"/>
</dbReference>
<evidence type="ECO:0000256" key="6">
    <source>
        <dbReference type="ARBA" id="ARBA00023136"/>
    </source>
</evidence>
<comment type="similarity">
    <text evidence="2 7">Belongs to the cation transport ATPase (P-type) (TC 3.A.3) family. Type IB subfamily.</text>
</comment>
<comment type="caution">
    <text evidence="7">Lacks conserved residue(s) required for the propagation of feature annotation.</text>
</comment>
<feature type="transmembrane region" description="Helical" evidence="7">
    <location>
        <begin position="653"/>
        <end position="672"/>
    </location>
</feature>
<dbReference type="Gene3D" id="3.40.1110.10">
    <property type="entry name" value="Calcium-transporting ATPase, cytoplasmic domain N"/>
    <property type="match status" value="1"/>
</dbReference>
<keyword evidence="6 7" id="KW-0472">Membrane</keyword>
<dbReference type="SFLD" id="SFLDS00003">
    <property type="entry name" value="Haloacid_Dehalogenase"/>
    <property type="match status" value="1"/>
</dbReference>
<evidence type="ECO:0000259" key="8">
    <source>
        <dbReference type="Pfam" id="PF00122"/>
    </source>
</evidence>
<evidence type="ECO:0000256" key="1">
    <source>
        <dbReference type="ARBA" id="ARBA00004651"/>
    </source>
</evidence>
<dbReference type="InterPro" id="IPR023214">
    <property type="entry name" value="HAD_sf"/>
</dbReference>
<evidence type="ECO:0000313" key="9">
    <source>
        <dbReference type="EMBL" id="MST72519.1"/>
    </source>
</evidence>
<dbReference type="PROSITE" id="PS01229">
    <property type="entry name" value="COF_2"/>
    <property type="match status" value="1"/>
</dbReference>
<dbReference type="GO" id="GO:0015086">
    <property type="term" value="F:cadmium ion transmembrane transporter activity"/>
    <property type="evidence" value="ECO:0007669"/>
    <property type="project" value="TreeGrafter"/>
</dbReference>
<dbReference type="InterPro" id="IPR001757">
    <property type="entry name" value="P_typ_ATPase"/>
</dbReference>
<dbReference type="EMBL" id="VUNC01000003">
    <property type="protein sequence ID" value="MST72519.1"/>
    <property type="molecule type" value="Genomic_DNA"/>
</dbReference>
<protein>
    <submittedName>
        <fullName evidence="9">Heavy metal translocating P-type ATPase</fullName>
    </submittedName>
</protein>
<keyword evidence="3 7" id="KW-0812">Transmembrane</keyword>
<sequence>MLYSIVSDIPGRLRLRCGARLFDEGEARGIAYRLMRTPGVRHAEVHPANGSILVRFDPVARGRVLRVVDSLDVLALPSEEVGTEDFCTAIEVADENNRFALRVGNLVAWRLIRLALLPTPLRIAWTVVRAAGFVREGLRRLLAGQLTVEVLDATAIVASLLRGSFAEAGTVMFLLQLSDAMETHVQSRAHLALKEGLVTRAENVWLVGDDGDVRISMAEVRRGQVLHLTAGSVLPVDGTVVDGEGSVDEASMTGEARPVRKAEGSTVYAGTALQDGDLRVRVDAPPGASRIDGIATMVERSQELKASVQGRAERLADGLVPYSFLAFFAIWGVTRNMTKAMTVLMVDYSCAIKLSTPIAVMSAMDEASRQRIVVKGGKYLEALAAADTVVFDKTGTLTHASPRVERVLSFDEMDEASVLRYSACIEEHFPHSMARAIVEEARRRGLRHEDEMHAEVRYVVAHGISTTVDGANAVIGSAHFVFEDEGVPRPDGLDAMLEEVAPRSSVVYLAIDSRLVGAICIGDPLREEAPAVLARLRRLGVRRLVMLTGDSERCASHVAAHLGIDEYHAQVLPEDKSSYVTTLRDGGHVVVMVGDGINDSPALATANVSVAMSDASDIARAVADVSVLDASLESLVTMRVLAQRLMRRIHDDYHLIVALNSVLIALGVAGVLPLTTAAYMHNGSTFAVAALNTRRLLPRGREAWRLGLPDAEAPSGGC</sequence>
<dbReference type="NCBIfam" id="TIGR01525">
    <property type="entry name" value="ATPase-IB_hvy"/>
    <property type="match status" value="1"/>
</dbReference>
<evidence type="ECO:0000256" key="3">
    <source>
        <dbReference type="ARBA" id="ARBA00022692"/>
    </source>
</evidence>
<dbReference type="Proteomes" id="UP000469325">
    <property type="component" value="Unassembled WGS sequence"/>
</dbReference>
<organism evidence="9 10">
    <name type="scientific">Olsenella porci</name>
    <dbReference type="NCBI Taxonomy" id="2652279"/>
    <lineage>
        <taxon>Bacteria</taxon>
        <taxon>Bacillati</taxon>
        <taxon>Actinomycetota</taxon>
        <taxon>Coriobacteriia</taxon>
        <taxon>Coriobacteriales</taxon>
        <taxon>Atopobiaceae</taxon>
        <taxon>Olsenella</taxon>
    </lineage>
</organism>
<dbReference type="InterPro" id="IPR051014">
    <property type="entry name" value="Cation_Transport_ATPase_IB"/>
</dbReference>
<keyword evidence="4" id="KW-1278">Translocase</keyword>
<dbReference type="InterPro" id="IPR023299">
    <property type="entry name" value="ATPase_P-typ_cyto_dom_N"/>
</dbReference>
<dbReference type="Gene3D" id="2.70.150.10">
    <property type="entry name" value="Calcium-transporting ATPase, cytoplasmic transduction domain A"/>
    <property type="match status" value="1"/>
</dbReference>
<evidence type="ECO:0000313" key="10">
    <source>
        <dbReference type="Proteomes" id="UP000469325"/>
    </source>
</evidence>
<keyword evidence="7" id="KW-0479">Metal-binding</keyword>
<dbReference type="NCBIfam" id="TIGR01494">
    <property type="entry name" value="ATPase_P-type"/>
    <property type="match status" value="1"/>
</dbReference>
<dbReference type="SUPFAM" id="SSF81653">
    <property type="entry name" value="Calcium ATPase, transduction domain A"/>
    <property type="match status" value="1"/>
</dbReference>
<dbReference type="SUPFAM" id="SSF56784">
    <property type="entry name" value="HAD-like"/>
    <property type="match status" value="1"/>
</dbReference>
<name>A0A6N7XRG6_9ACTN</name>
<dbReference type="InterPro" id="IPR059000">
    <property type="entry name" value="ATPase_P-type_domA"/>
</dbReference>
<reference evidence="9 10" key="1">
    <citation type="submission" date="2019-08" db="EMBL/GenBank/DDBJ databases">
        <title>In-depth cultivation of the pig gut microbiome towards novel bacterial diversity and tailored functional studies.</title>
        <authorList>
            <person name="Wylensek D."/>
            <person name="Hitch T.C.A."/>
            <person name="Clavel T."/>
        </authorList>
    </citation>
    <scope>NUCLEOTIDE SEQUENCE [LARGE SCALE GENOMIC DNA]</scope>
    <source>
        <strain evidence="9 10">CA-Schmier-601-WT-1</strain>
    </source>
</reference>
<dbReference type="AlphaFoldDB" id="A0A6N7XRG6"/>
<dbReference type="SFLD" id="SFLDG00002">
    <property type="entry name" value="C1.7:_P-type_atpase_like"/>
    <property type="match status" value="1"/>
</dbReference>
<dbReference type="PRINTS" id="PR00119">
    <property type="entry name" value="CATATPASE"/>
</dbReference>
<keyword evidence="10" id="KW-1185">Reference proteome</keyword>
<dbReference type="GO" id="GO:0005524">
    <property type="term" value="F:ATP binding"/>
    <property type="evidence" value="ECO:0007669"/>
    <property type="project" value="UniProtKB-UniRule"/>
</dbReference>
<gene>
    <name evidence="9" type="ORF">FYJ68_05280</name>
</gene>
<evidence type="ECO:0000256" key="5">
    <source>
        <dbReference type="ARBA" id="ARBA00022989"/>
    </source>
</evidence>
<dbReference type="GO" id="GO:0016887">
    <property type="term" value="F:ATP hydrolysis activity"/>
    <property type="evidence" value="ECO:0007669"/>
    <property type="project" value="InterPro"/>
</dbReference>
<evidence type="ECO:0000256" key="4">
    <source>
        <dbReference type="ARBA" id="ARBA00022967"/>
    </source>
</evidence>
<dbReference type="InterPro" id="IPR018303">
    <property type="entry name" value="ATPase_P-typ_P_site"/>
</dbReference>
<dbReference type="SFLD" id="SFLDF00027">
    <property type="entry name" value="p-type_atpase"/>
    <property type="match status" value="1"/>
</dbReference>
<dbReference type="Pfam" id="PF00702">
    <property type="entry name" value="Hydrolase"/>
    <property type="match status" value="1"/>
</dbReference>
<dbReference type="GO" id="GO:0019829">
    <property type="term" value="F:ATPase-coupled monoatomic cation transmembrane transporter activity"/>
    <property type="evidence" value="ECO:0007669"/>
    <property type="project" value="InterPro"/>
</dbReference>
<dbReference type="InterPro" id="IPR044492">
    <property type="entry name" value="P_typ_ATPase_HD_dom"/>
</dbReference>
<accession>A0A6N7XRG6</accession>
<dbReference type="GO" id="GO:0005886">
    <property type="term" value="C:plasma membrane"/>
    <property type="evidence" value="ECO:0007669"/>
    <property type="project" value="UniProtKB-SubCell"/>
</dbReference>
<dbReference type="InterPro" id="IPR008250">
    <property type="entry name" value="ATPase_P-typ_transduc_dom_A_sf"/>
</dbReference>
<dbReference type="Gene3D" id="3.40.50.1000">
    <property type="entry name" value="HAD superfamily/HAD-like"/>
    <property type="match status" value="1"/>
</dbReference>
<dbReference type="RefSeq" id="WP_154434711.1">
    <property type="nucleotide sequence ID" value="NZ_VUNC01000003.1"/>
</dbReference>
<keyword evidence="7" id="KW-0067">ATP-binding</keyword>
<keyword evidence="7" id="KW-1003">Cell membrane</keyword>
<dbReference type="PANTHER" id="PTHR48085">
    <property type="entry name" value="CADMIUM/ZINC-TRANSPORTING ATPASE HMA2-RELATED"/>
    <property type="match status" value="1"/>
</dbReference>
<keyword evidence="5 7" id="KW-1133">Transmembrane helix</keyword>
<comment type="subcellular location">
    <subcellularLocation>
        <location evidence="1">Cell membrane</location>
        <topology evidence="1">Multi-pass membrane protein</topology>
    </subcellularLocation>
</comment>
<evidence type="ECO:0000256" key="2">
    <source>
        <dbReference type="ARBA" id="ARBA00006024"/>
    </source>
</evidence>